<reference evidence="9" key="1">
    <citation type="submission" date="2017-09" db="EMBL/GenBank/DDBJ databases">
        <title>Depth-based differentiation of microbial function through sediment-hosted aquifers and enrichment of novel symbionts in the deep terrestrial subsurface.</title>
        <authorList>
            <person name="Probst A.J."/>
            <person name="Ladd B."/>
            <person name="Jarett J.K."/>
            <person name="Geller-Mcgrath D.E."/>
            <person name="Sieber C.M.K."/>
            <person name="Emerson J.B."/>
            <person name="Anantharaman K."/>
            <person name="Thomas B.C."/>
            <person name="Malmstrom R."/>
            <person name="Stieglmeier M."/>
            <person name="Klingl A."/>
            <person name="Woyke T."/>
            <person name="Ryan C.M."/>
            <person name="Banfield J.F."/>
        </authorList>
    </citation>
    <scope>NUCLEOTIDE SEQUENCE [LARGE SCALE GENOMIC DNA]</scope>
</reference>
<gene>
    <name evidence="5 7" type="primary">rplM</name>
    <name evidence="8" type="ORF">COY37_01445</name>
</gene>
<dbReference type="GO" id="GO:0003735">
    <property type="term" value="F:structural constituent of ribosome"/>
    <property type="evidence" value="ECO:0007669"/>
    <property type="project" value="InterPro"/>
</dbReference>
<dbReference type="InterPro" id="IPR036899">
    <property type="entry name" value="Ribosomal_uL13_sf"/>
</dbReference>
<dbReference type="Proteomes" id="UP000230956">
    <property type="component" value="Unassembled WGS sequence"/>
</dbReference>
<name>A0A2M7TAE2_9ACTN</name>
<comment type="similarity">
    <text evidence="1 5 6">Belongs to the universal ribosomal protein uL13 family.</text>
</comment>
<dbReference type="PROSITE" id="PS00783">
    <property type="entry name" value="RIBOSOMAL_L13"/>
    <property type="match status" value="1"/>
</dbReference>
<evidence type="ECO:0000256" key="7">
    <source>
        <dbReference type="RuleBase" id="RU003878"/>
    </source>
</evidence>
<accession>A0A2M7TAE2</accession>
<comment type="subunit">
    <text evidence="5">Part of the 50S ribosomal subunit.</text>
</comment>
<dbReference type="SUPFAM" id="SSF52161">
    <property type="entry name" value="Ribosomal protein L13"/>
    <property type="match status" value="1"/>
</dbReference>
<dbReference type="NCBIfam" id="TIGR01066">
    <property type="entry name" value="rplM_bact"/>
    <property type="match status" value="1"/>
</dbReference>
<dbReference type="Pfam" id="PF00572">
    <property type="entry name" value="Ribosomal_L13"/>
    <property type="match status" value="1"/>
</dbReference>
<organism evidence="8 9">
    <name type="scientific">Candidatus Aquicultor secundus</name>
    <dbReference type="NCBI Taxonomy" id="1973895"/>
    <lineage>
        <taxon>Bacteria</taxon>
        <taxon>Bacillati</taxon>
        <taxon>Actinomycetota</taxon>
        <taxon>Candidatus Aquicultoria</taxon>
        <taxon>Candidatus Aquicultorales</taxon>
        <taxon>Candidatus Aquicultoraceae</taxon>
        <taxon>Candidatus Aquicultor</taxon>
    </lineage>
</organism>
<dbReference type="Gene3D" id="3.90.1180.10">
    <property type="entry name" value="Ribosomal protein L13"/>
    <property type="match status" value="1"/>
</dbReference>
<comment type="caution">
    <text evidence="8">The sequence shown here is derived from an EMBL/GenBank/DDBJ whole genome shotgun (WGS) entry which is preliminary data.</text>
</comment>
<protein>
    <recommendedName>
        <fullName evidence="4 5">Large ribosomal subunit protein uL13</fullName>
    </recommendedName>
</protein>
<dbReference type="InterPro" id="IPR005823">
    <property type="entry name" value="Ribosomal_uL13_bac-type"/>
</dbReference>
<dbReference type="FunFam" id="3.90.1180.10:FF:000001">
    <property type="entry name" value="50S ribosomal protein L13"/>
    <property type="match status" value="1"/>
</dbReference>
<evidence type="ECO:0000256" key="2">
    <source>
        <dbReference type="ARBA" id="ARBA00022980"/>
    </source>
</evidence>
<dbReference type="GO" id="GO:0022625">
    <property type="term" value="C:cytosolic large ribosomal subunit"/>
    <property type="evidence" value="ECO:0007669"/>
    <property type="project" value="TreeGrafter"/>
</dbReference>
<evidence type="ECO:0000313" key="9">
    <source>
        <dbReference type="Proteomes" id="UP000230956"/>
    </source>
</evidence>
<dbReference type="PANTHER" id="PTHR11545">
    <property type="entry name" value="RIBOSOMAL PROTEIN L13"/>
    <property type="match status" value="1"/>
</dbReference>
<keyword evidence="3 5" id="KW-0687">Ribonucleoprotein</keyword>
<dbReference type="RefSeq" id="WP_286677604.1">
    <property type="nucleotide sequence ID" value="NZ_MNXI01000018.1"/>
</dbReference>
<evidence type="ECO:0000313" key="8">
    <source>
        <dbReference type="EMBL" id="PIZ41926.1"/>
    </source>
</evidence>
<dbReference type="PANTHER" id="PTHR11545:SF2">
    <property type="entry name" value="LARGE RIBOSOMAL SUBUNIT PROTEIN UL13M"/>
    <property type="match status" value="1"/>
</dbReference>
<evidence type="ECO:0000256" key="3">
    <source>
        <dbReference type="ARBA" id="ARBA00023274"/>
    </source>
</evidence>
<keyword evidence="2 5" id="KW-0689">Ribosomal protein</keyword>
<dbReference type="EMBL" id="PFNG01000037">
    <property type="protein sequence ID" value="PIZ41926.1"/>
    <property type="molecule type" value="Genomic_DNA"/>
</dbReference>
<evidence type="ECO:0000256" key="5">
    <source>
        <dbReference type="HAMAP-Rule" id="MF_01366"/>
    </source>
</evidence>
<comment type="function">
    <text evidence="5 7">This protein is one of the early assembly proteins of the 50S ribosomal subunit, although it is not seen to bind rRNA by itself. It is important during the early stages of 50S assembly.</text>
</comment>
<proteinExistence type="inferred from homology"/>
<dbReference type="AlphaFoldDB" id="A0A2M7TAE2"/>
<dbReference type="CDD" id="cd00392">
    <property type="entry name" value="Ribosomal_L13"/>
    <property type="match status" value="1"/>
</dbReference>
<dbReference type="GO" id="GO:0006412">
    <property type="term" value="P:translation"/>
    <property type="evidence" value="ECO:0007669"/>
    <property type="project" value="UniProtKB-UniRule"/>
</dbReference>
<evidence type="ECO:0000256" key="1">
    <source>
        <dbReference type="ARBA" id="ARBA00006227"/>
    </source>
</evidence>
<dbReference type="InterPro" id="IPR023563">
    <property type="entry name" value="Ribosomal_uL13_CS"/>
</dbReference>
<sequence length="147" mass="16461">MKTYSAKPKDINREWFAVDAAGIPLGRLATQVATILRGKHKPMYTPSMDVGDYIIVINAEKVVMTGRKAQTKMYYRHSGYPGGLKETTFDKLIVKHPTRVIELAVKGMLPHNSLGRQMFRKLKVYAGSEHPHTAQQPKVLDIRAGGE</sequence>
<dbReference type="HAMAP" id="MF_01366">
    <property type="entry name" value="Ribosomal_uL13"/>
    <property type="match status" value="1"/>
</dbReference>
<evidence type="ECO:0000256" key="4">
    <source>
        <dbReference type="ARBA" id="ARBA00035201"/>
    </source>
</evidence>
<dbReference type="InterPro" id="IPR005822">
    <property type="entry name" value="Ribosomal_uL13"/>
</dbReference>
<dbReference type="GO" id="GO:0017148">
    <property type="term" value="P:negative regulation of translation"/>
    <property type="evidence" value="ECO:0007669"/>
    <property type="project" value="TreeGrafter"/>
</dbReference>
<evidence type="ECO:0000256" key="6">
    <source>
        <dbReference type="RuleBase" id="RU003877"/>
    </source>
</evidence>
<dbReference type="PIRSF" id="PIRSF002181">
    <property type="entry name" value="Ribosomal_L13"/>
    <property type="match status" value="1"/>
</dbReference>
<dbReference type="GO" id="GO:0003729">
    <property type="term" value="F:mRNA binding"/>
    <property type="evidence" value="ECO:0007669"/>
    <property type="project" value="TreeGrafter"/>
</dbReference>